<dbReference type="GO" id="GO:0046872">
    <property type="term" value="F:metal ion binding"/>
    <property type="evidence" value="ECO:0007669"/>
    <property type="project" value="UniProtKB-KW"/>
</dbReference>
<evidence type="ECO:0000259" key="9">
    <source>
        <dbReference type="PROSITE" id="PS51643"/>
    </source>
</evidence>
<dbReference type="InterPro" id="IPR054712">
    <property type="entry name" value="Cas3-like_dom"/>
</dbReference>
<comment type="similarity">
    <text evidence="2">In the central section; belongs to the CRISPR-associated helicase Cas3 family.</text>
</comment>
<keyword evidence="7" id="KW-0067">ATP-binding</keyword>
<dbReference type="Pfam" id="PF22590">
    <property type="entry name" value="Cas3-like_C_2"/>
    <property type="match status" value="1"/>
</dbReference>
<dbReference type="InterPro" id="IPR013395">
    <property type="entry name" value="CRISPR-assoc_Cas3_yers"/>
</dbReference>
<feature type="domain" description="HD Cas3-type" evidence="9">
    <location>
        <begin position="102"/>
        <end position="330"/>
    </location>
</feature>
<evidence type="ECO:0000256" key="7">
    <source>
        <dbReference type="ARBA" id="ARBA00022840"/>
    </source>
</evidence>
<name>A0A1R4GXI8_9GAMM</name>
<evidence type="ECO:0000313" key="10">
    <source>
        <dbReference type="EMBL" id="SJM72950.1"/>
    </source>
</evidence>
<dbReference type="STRING" id="1945521.A1232T_02149"/>
<evidence type="ECO:0000313" key="11">
    <source>
        <dbReference type="Proteomes" id="UP000188357"/>
    </source>
</evidence>
<dbReference type="NCBIfam" id="TIGR02562">
    <property type="entry name" value="cas3_yersinia"/>
    <property type="match status" value="1"/>
</dbReference>
<dbReference type="InterPro" id="IPR048823">
    <property type="entry name" value="Cas3_I-F_Cas2"/>
</dbReference>
<evidence type="ECO:0000256" key="5">
    <source>
        <dbReference type="ARBA" id="ARBA00022801"/>
    </source>
</evidence>
<accession>A0A1R4GXI8</accession>
<dbReference type="InterPro" id="IPR006483">
    <property type="entry name" value="CRISPR-assoc_Cas3_HD"/>
</dbReference>
<keyword evidence="6 10" id="KW-0347">Helicase</keyword>
<evidence type="ECO:0000256" key="8">
    <source>
        <dbReference type="ARBA" id="ARBA00023118"/>
    </source>
</evidence>
<dbReference type="RefSeq" id="WP_077451823.1">
    <property type="nucleotide sequence ID" value="NZ_FUGE01000226.1"/>
</dbReference>
<keyword evidence="8" id="KW-0051">Antiviral defense</keyword>
<dbReference type="GO" id="GO:0016787">
    <property type="term" value="F:hydrolase activity"/>
    <property type="evidence" value="ECO:0007669"/>
    <property type="project" value="UniProtKB-KW"/>
</dbReference>
<dbReference type="GO" id="GO:0004386">
    <property type="term" value="F:helicase activity"/>
    <property type="evidence" value="ECO:0007669"/>
    <property type="project" value="UniProtKB-KW"/>
</dbReference>
<dbReference type="InterPro" id="IPR027417">
    <property type="entry name" value="P-loop_NTPase"/>
</dbReference>
<protein>
    <submittedName>
        <fullName evidence="10">CRISPR-associated nuclease/helicase Cas3 subtype I-F/YPEST</fullName>
        <ecNumber evidence="10">3.1.-.-</ecNumber>
    </submittedName>
</protein>
<dbReference type="SUPFAM" id="SSF52540">
    <property type="entry name" value="P-loop containing nucleoside triphosphate hydrolases"/>
    <property type="match status" value="1"/>
</dbReference>
<keyword evidence="11" id="KW-1185">Reference proteome</keyword>
<dbReference type="GO" id="GO:0005524">
    <property type="term" value="F:ATP binding"/>
    <property type="evidence" value="ECO:0007669"/>
    <property type="project" value="UniProtKB-KW"/>
</dbReference>
<dbReference type="InterPro" id="IPR038257">
    <property type="entry name" value="CRISPR-assoc_Cas3_HD_sf"/>
</dbReference>
<keyword evidence="3" id="KW-0479">Metal-binding</keyword>
<dbReference type="Gene3D" id="1.10.3210.30">
    <property type="match status" value="1"/>
</dbReference>
<keyword evidence="5 10" id="KW-0378">Hydrolase</keyword>
<evidence type="ECO:0000256" key="3">
    <source>
        <dbReference type="ARBA" id="ARBA00022723"/>
    </source>
</evidence>
<reference evidence="10 11" key="1">
    <citation type="submission" date="2017-02" db="EMBL/GenBank/DDBJ databases">
        <authorList>
            <person name="Peterson S.W."/>
        </authorList>
    </citation>
    <scope>NUCLEOTIDE SEQUENCE [LARGE SCALE GENOMIC DNA]</scope>
    <source>
        <strain evidence="10">Psychrobacter_piechaudii</strain>
    </source>
</reference>
<evidence type="ECO:0000256" key="1">
    <source>
        <dbReference type="ARBA" id="ARBA00006847"/>
    </source>
</evidence>
<dbReference type="PROSITE" id="PS51643">
    <property type="entry name" value="HD_CAS3"/>
    <property type="match status" value="1"/>
</dbReference>
<dbReference type="EC" id="3.1.-.-" evidence="10"/>
<sequence length="1172" mass="134612">MIVTFVSQCEKKSLKRTRRILDSFANRIGDNVWQTAITEDGLETVKQLLRKSATKSTAVSCHRNKTRQLTELVWIIGNKRQFNEIGIVPVNFTEKDISVYQDDYQWRTLILMRYATAIAGLFHDFGKANVLFQKKIKPNLKTDSFEPFRHEWVSLRLFEAFMFGQTTDQDWLDKLIDGDVSDDTFLYKDGIHKPENFTNPITTLPPFARLVAWLIVSHHKLPSYPKWKNELGHEPDFSNIDQWLNEFKPLWNSPNCQDYDQKQRFDDNWSLTEHGLPFNSQQWTSYACLLAAQAKQELLPLINDNTDYLQDDLFTAHLSRLALMLADHHVSSFSINETRELLGRHGWRSSRYPVYANTHKTDEDIIVYKQQLDEHLIGVAYHAERIIKALPKFKSELRGLSKNSFLEDKVKTTLSYDITGVDKEQKIEALLKKFKWQDAAKKIADDISEKTLQHGFFGINMASTGSGKTLANAKIMYALGKASGQIRFNVALGLRTLTLQTGKEFQESLDLSDDELSIAVGGIAVKALFENQHNSKDKDEDDSENEVLGSASADDYLNPDLYLLYNSDVKKTPHSLSKWTARRGKERVEKLLQPPVLVCTIDHLIPATEGVRGGQQIGPMLRLLSSDLILDEPDDFGLTDLPALCRLIHWSAMLGSKVMLSTATMPPALVYECFNAYQSGWRAFVKANLDSWDESIQCAWFDEMTTPIQSLEDNINNFKETHNKFVKKRIKKLEDLLPKRKGKVVIVEEKPSQSVFENVAQTIYNSITELHRDHRLSKEDKTLSIGLVRMANIDPMIGVAKQLLSMDAPSDTCIHYCVYHSRYALAVRSHLEEKLDNILSRKDSERIWHPDDGLGNIINNHPAKHHIFVVIASPVAEVGRDHDYDWAVIEPSSMRSIIQIAGRVLRHRDLYPKTPNIHVLNKNIKALKNKDICFEKPGFESNNAKFTLQDGNTYHIKLASHQLNTSANKLTDKTLNSVLREGEIDIISAIPRISLSPFEAVSLAKNDKTALQYRHLTALEHMALFEKLKLGQSPANVWWTKQPHWCAEVQRQQRFRDSKNDISYRLCFDDINEEMTFKWMNTEVKPAVLGEAKDIFNIDDYQASGKNSQFWFDLNPLNIYQHLTQSFDMSLEEISKNFGEFRLTKYSDEQDTFLYHHNLGIFKNTKEKNYDK</sequence>
<dbReference type="GO" id="GO:0051607">
    <property type="term" value="P:defense response to virus"/>
    <property type="evidence" value="ECO:0007669"/>
    <property type="project" value="UniProtKB-KW"/>
</dbReference>
<comment type="similarity">
    <text evidence="1">In the N-terminal section; belongs to the CRISPR-associated nuclease Cas3-HD family.</text>
</comment>
<keyword evidence="4" id="KW-0547">Nucleotide-binding</keyword>
<organism evidence="10 11">
    <name type="scientific">Psychrobacter piechaudii</name>
    <dbReference type="NCBI Taxonomy" id="1945521"/>
    <lineage>
        <taxon>Bacteria</taxon>
        <taxon>Pseudomonadati</taxon>
        <taxon>Pseudomonadota</taxon>
        <taxon>Gammaproteobacteria</taxon>
        <taxon>Moraxellales</taxon>
        <taxon>Moraxellaceae</taxon>
        <taxon>Psychrobacter</taxon>
    </lineage>
</organism>
<dbReference type="Proteomes" id="UP000188357">
    <property type="component" value="Unassembled WGS sequence"/>
</dbReference>
<dbReference type="OrthoDB" id="220028at2"/>
<evidence type="ECO:0000256" key="2">
    <source>
        <dbReference type="ARBA" id="ARBA00009046"/>
    </source>
</evidence>
<dbReference type="AlphaFoldDB" id="A0A1R4GXI8"/>
<dbReference type="Pfam" id="PF21384">
    <property type="entry name" value="Cas3_I-F_Cas2"/>
    <property type="match status" value="1"/>
</dbReference>
<proteinExistence type="inferred from homology"/>
<dbReference type="EMBL" id="FUGE01000226">
    <property type="protein sequence ID" value="SJM72950.1"/>
    <property type="molecule type" value="Genomic_DNA"/>
</dbReference>
<evidence type="ECO:0000256" key="4">
    <source>
        <dbReference type="ARBA" id="ARBA00022741"/>
    </source>
</evidence>
<evidence type="ECO:0000256" key="6">
    <source>
        <dbReference type="ARBA" id="ARBA00022806"/>
    </source>
</evidence>
<gene>
    <name evidence="10" type="primary">cas3_1</name>
    <name evidence="10" type="ORF">A1232T_02149</name>
</gene>